<dbReference type="EMBL" id="JACTNZ010000002">
    <property type="protein sequence ID" value="KAG5559834.1"/>
    <property type="molecule type" value="Genomic_DNA"/>
</dbReference>
<gene>
    <name evidence="2" type="ORF">RHGRI_003207</name>
</gene>
<feature type="transmembrane region" description="Helical" evidence="1">
    <location>
        <begin position="126"/>
        <end position="147"/>
    </location>
</feature>
<feature type="transmembrane region" description="Helical" evidence="1">
    <location>
        <begin position="6"/>
        <end position="25"/>
    </location>
</feature>
<reference evidence="2" key="1">
    <citation type="submission" date="2020-08" db="EMBL/GenBank/DDBJ databases">
        <title>Plant Genome Project.</title>
        <authorList>
            <person name="Zhang R.-G."/>
        </authorList>
    </citation>
    <scope>NUCLEOTIDE SEQUENCE</scope>
    <source>
        <strain evidence="2">WSP0</strain>
        <tissue evidence="2">Leaf</tissue>
    </source>
</reference>
<keyword evidence="1" id="KW-0812">Transmembrane</keyword>
<comment type="caution">
    <text evidence="2">The sequence shown here is derived from an EMBL/GenBank/DDBJ whole genome shotgun (WGS) entry which is preliminary data.</text>
</comment>
<dbReference type="Proteomes" id="UP000823749">
    <property type="component" value="Chromosome 2"/>
</dbReference>
<dbReference type="Gene3D" id="2.20.25.10">
    <property type="match status" value="1"/>
</dbReference>
<keyword evidence="1" id="KW-1133">Transmembrane helix</keyword>
<keyword evidence="3" id="KW-1185">Reference proteome</keyword>
<accession>A0AAV6L5F1</accession>
<protein>
    <submittedName>
        <fullName evidence="2">Uncharacterized protein</fullName>
    </submittedName>
</protein>
<keyword evidence="1" id="KW-0472">Membrane</keyword>
<evidence type="ECO:0000313" key="3">
    <source>
        <dbReference type="Proteomes" id="UP000823749"/>
    </source>
</evidence>
<organism evidence="2 3">
    <name type="scientific">Rhododendron griersonianum</name>
    <dbReference type="NCBI Taxonomy" id="479676"/>
    <lineage>
        <taxon>Eukaryota</taxon>
        <taxon>Viridiplantae</taxon>
        <taxon>Streptophyta</taxon>
        <taxon>Embryophyta</taxon>
        <taxon>Tracheophyta</taxon>
        <taxon>Spermatophyta</taxon>
        <taxon>Magnoliopsida</taxon>
        <taxon>eudicotyledons</taxon>
        <taxon>Gunneridae</taxon>
        <taxon>Pentapetalae</taxon>
        <taxon>asterids</taxon>
        <taxon>Ericales</taxon>
        <taxon>Ericaceae</taxon>
        <taxon>Ericoideae</taxon>
        <taxon>Rhodoreae</taxon>
        <taxon>Rhododendron</taxon>
    </lineage>
</organism>
<proteinExistence type="predicted"/>
<evidence type="ECO:0000256" key="1">
    <source>
        <dbReference type="SAM" id="Phobius"/>
    </source>
</evidence>
<name>A0AAV6L5F1_9ERIC</name>
<evidence type="ECO:0000313" key="2">
    <source>
        <dbReference type="EMBL" id="KAG5559834.1"/>
    </source>
</evidence>
<dbReference type="AlphaFoldDB" id="A0AAV6L5F1"/>
<sequence length="178" mass="19487">MISLPVRYVFVSVMYTICVMVGMALGRKVADGLHAVKDKVMSQIHGGASGGVGAGTFIGDTFSSKPTFEQGVAEKMETLDVTLTKISTTTTTISTTGSMLIKRDPKELPHLPLDFRRSERVGNRSARILLIPVAVVEMVVAVFFLFVEENVQATAWGEEGMMLFFVCCNPNCGHHWRD</sequence>
<dbReference type="SUPFAM" id="SSF57783">
    <property type="entry name" value="Zinc beta-ribbon"/>
    <property type="match status" value="1"/>
</dbReference>